<accession>B0BSD5</accession>
<dbReference type="EMBL" id="CP000687">
    <property type="protein sequence ID" value="ABY70292.1"/>
    <property type="molecule type" value="Genomic_DNA"/>
</dbReference>
<feature type="compositionally biased region" description="Basic and acidic residues" evidence="1">
    <location>
        <begin position="48"/>
        <end position="104"/>
    </location>
</feature>
<dbReference type="AlphaFoldDB" id="B0BSD5"/>
<feature type="signal peptide" evidence="2">
    <location>
        <begin position="1"/>
        <end position="20"/>
    </location>
</feature>
<dbReference type="SUPFAM" id="SSF56925">
    <property type="entry name" value="OMPA-like"/>
    <property type="match status" value="1"/>
</dbReference>
<evidence type="ECO:0000259" key="3">
    <source>
        <dbReference type="Pfam" id="PF08794"/>
    </source>
</evidence>
<dbReference type="InterPro" id="IPR014902">
    <property type="entry name" value="FHBP-like_C"/>
</dbReference>
<keyword evidence="2" id="KW-0732">Signal</keyword>
<dbReference type="KEGG" id="apj:APJL_1740"/>
<protein>
    <submittedName>
        <fullName evidence="4">Colicin import membrane protein</fullName>
    </submittedName>
</protein>
<dbReference type="NCBIfam" id="NF041636">
    <property type="entry name" value="slam_lipo"/>
    <property type="match status" value="1"/>
</dbReference>
<name>B0BSD5_ACTPJ</name>
<dbReference type="Pfam" id="PF08794">
    <property type="entry name" value="FHBP_C"/>
    <property type="match status" value="1"/>
</dbReference>
<dbReference type="Proteomes" id="UP000008547">
    <property type="component" value="Chromosome"/>
</dbReference>
<dbReference type="PANTHER" id="PTHR34403:SF16">
    <property type="entry name" value="GLYCINE, ALANINE AND ASPARAGINE-RICH PROTEIN-LIKE"/>
    <property type="match status" value="1"/>
</dbReference>
<evidence type="ECO:0000313" key="4">
    <source>
        <dbReference type="EMBL" id="ABY70292.1"/>
    </source>
</evidence>
<feature type="chain" id="PRO_5002746517" evidence="2">
    <location>
        <begin position="21"/>
        <end position="449"/>
    </location>
</feature>
<gene>
    <name evidence="4" type="primary">tolA2</name>
    <name evidence="4" type="ordered locus">APJL_1740</name>
</gene>
<dbReference type="InterPro" id="IPR011250">
    <property type="entry name" value="OMP/PagP_B-barrel"/>
</dbReference>
<sequence length="449" mass="47028">MSIKRISIATAILLSLTACGSSSDSNNVTKPTPQAEQTTQVNNVQSEAEAKAKAEAEAKAKAEAEAKAKAEAEAKAKAEAEAKAKAEAEAKAKAEAEAKAKAEAEAKAKAEAEAKAKAEAEAKAKAEAEAKAKAEAEAKAKAEAEAKAKAEAEAKAKAEAEAKEKAEAEAARIAQKMKDLISVAKEKGLSDNEAQLFAQDNINNDDSTAQKNLDNKVKTNELISLAQKEGLSTYNAQLFATDNINSTDDEVQSNLEDALIKQEKGGIDKPYGLTKEQYGTSSSSSLSCTNGRCYNVDQSITSGEVIYNQKYSIITADTVEGTRNNLAVNELNNVKIKGLTTKAEAIPTEGSATYSGEAFDATYKGKLSYNVNFADKTGSGSITGLGNDITLEQGSIKGTGISATATQSYKSGEYSLGFYGKNAEEVSGKVSFDGKDVVGFGGTRGEIKK</sequence>
<reference evidence="4 5" key="1">
    <citation type="journal article" date="2008" name="PLoS ONE">
        <title>Genome biology of Actinobacillus pleuropneumoniae JL03, an isolate of serotype 3 prevalent in China.</title>
        <authorList>
            <person name="Xu Z."/>
            <person name="Zhou Y."/>
            <person name="Li L."/>
            <person name="Zhou R."/>
            <person name="Xiao S."/>
            <person name="Wan Y."/>
            <person name="Zhang S."/>
            <person name="Wang K."/>
            <person name="Li W."/>
            <person name="Li L."/>
            <person name="Jin H."/>
            <person name="Kang M."/>
            <person name="Dalai B."/>
            <person name="Li T."/>
            <person name="Liu L."/>
            <person name="Cheng Y."/>
            <person name="Zhang L."/>
            <person name="Xu T."/>
            <person name="Zheng H."/>
            <person name="Pu S."/>
            <person name="Wang B."/>
            <person name="Gu W."/>
            <person name="Zhang X.L."/>
            <person name="Zhu G.-F."/>
            <person name="Wang S."/>
            <person name="Zhao G.-P."/>
            <person name="Chen H."/>
        </authorList>
    </citation>
    <scope>NUCLEOTIDE SEQUENCE [LARGE SCALE GENOMIC DNA]</scope>
    <source>
        <strain evidence="4 5">JL03</strain>
    </source>
</reference>
<proteinExistence type="predicted"/>
<dbReference type="PROSITE" id="PS51257">
    <property type="entry name" value="PROKAR_LIPOPROTEIN"/>
    <property type="match status" value="1"/>
</dbReference>
<dbReference type="PANTHER" id="PTHR34403">
    <property type="entry name" value="TOL-PAL SYSTEM PROTEIN TOLA"/>
    <property type="match status" value="1"/>
</dbReference>
<dbReference type="InterPro" id="IPR054843">
    <property type="entry name" value="Slam_hemophilin_C"/>
</dbReference>
<dbReference type="InterPro" id="IPR050972">
    <property type="entry name" value="SDr-like"/>
</dbReference>
<evidence type="ECO:0000313" key="5">
    <source>
        <dbReference type="Proteomes" id="UP000008547"/>
    </source>
</evidence>
<evidence type="ECO:0000256" key="2">
    <source>
        <dbReference type="SAM" id="SignalP"/>
    </source>
</evidence>
<feature type="compositionally biased region" description="Polar residues" evidence="1">
    <location>
        <begin position="19"/>
        <end position="46"/>
    </location>
</feature>
<organism evidence="4 5">
    <name type="scientific">Actinobacillus pleuropneumoniae serotype 3 (strain JL03)</name>
    <dbReference type="NCBI Taxonomy" id="434271"/>
    <lineage>
        <taxon>Bacteria</taxon>
        <taxon>Pseudomonadati</taxon>
        <taxon>Pseudomonadota</taxon>
        <taxon>Gammaproteobacteria</taxon>
        <taxon>Pasteurellales</taxon>
        <taxon>Pasteurellaceae</taxon>
        <taxon>Actinobacillus</taxon>
    </lineage>
</organism>
<evidence type="ECO:0000256" key="1">
    <source>
        <dbReference type="SAM" id="MobiDB-lite"/>
    </source>
</evidence>
<feature type="region of interest" description="Disordered" evidence="1">
    <location>
        <begin position="19"/>
        <end position="104"/>
    </location>
</feature>
<dbReference type="RefSeq" id="WP_012263360.1">
    <property type="nucleotide sequence ID" value="NC_010278.1"/>
</dbReference>
<dbReference type="HOGENOM" id="CLU_041395_0_0_6"/>
<feature type="domain" description="Factor H binding protein-like C-terminal" evidence="3">
    <location>
        <begin position="345"/>
        <end position="430"/>
    </location>
</feature>
<dbReference type="Gene3D" id="2.40.160.90">
    <property type="match status" value="1"/>
</dbReference>